<dbReference type="InterPro" id="IPR024623">
    <property type="entry name" value="YtxH"/>
</dbReference>
<evidence type="ECO:0000313" key="2">
    <source>
        <dbReference type="Proteomes" id="UP000278609"/>
    </source>
</evidence>
<dbReference type="Proteomes" id="UP000278609">
    <property type="component" value="Unassembled WGS sequence"/>
</dbReference>
<reference evidence="1 2" key="1">
    <citation type="submission" date="2018-11" db="EMBL/GenBank/DDBJ databases">
        <title>Genomes From Bacteria Associated with the Canine Oral Cavity: a Test Case for Automated Genome-Based Taxonomic Assignment.</title>
        <authorList>
            <person name="Coil D.A."/>
            <person name="Jospin G."/>
            <person name="Darling A.E."/>
            <person name="Wallis C."/>
            <person name="Davis I.J."/>
            <person name="Harris S."/>
            <person name="Eisen J.A."/>
            <person name="Holcombe L.J."/>
            <person name="O'Flynn C."/>
        </authorList>
    </citation>
    <scope>NUCLEOTIDE SEQUENCE [LARGE SCALE GENOMIC DNA]</scope>
    <source>
        <strain evidence="1 2">OH2617_COT-023</strain>
    </source>
</reference>
<dbReference type="AlphaFoldDB" id="A0A3P1XKQ2"/>
<accession>A0A3P1XKQ2</accession>
<dbReference type="RefSeq" id="WP_124752155.1">
    <property type="nucleotide sequence ID" value="NZ_RQYS01000046.1"/>
</dbReference>
<sequence length="75" mass="8180">MNRNVDPKLLLGLVIGAAVGATIGYLAATEKRGQLFDELNEMVGKVKDGFQSAVSKFKENHVHEVLEDAQVIEVK</sequence>
<dbReference type="EMBL" id="RQYS01000046">
    <property type="protein sequence ID" value="RRD59349.1"/>
    <property type="molecule type" value="Genomic_DNA"/>
</dbReference>
<name>A0A3P1XKQ2_TANFO</name>
<evidence type="ECO:0000313" key="1">
    <source>
        <dbReference type="EMBL" id="RRD59349.1"/>
    </source>
</evidence>
<organism evidence="1 2">
    <name type="scientific">Tannerella forsythia</name>
    <name type="common">Bacteroides forsythus</name>
    <dbReference type="NCBI Taxonomy" id="28112"/>
    <lineage>
        <taxon>Bacteria</taxon>
        <taxon>Pseudomonadati</taxon>
        <taxon>Bacteroidota</taxon>
        <taxon>Bacteroidia</taxon>
        <taxon>Bacteroidales</taxon>
        <taxon>Tannerellaceae</taxon>
        <taxon>Tannerella</taxon>
    </lineage>
</organism>
<dbReference type="Pfam" id="PF12732">
    <property type="entry name" value="YtxH"/>
    <property type="match status" value="1"/>
</dbReference>
<gene>
    <name evidence="1" type="ORF">EII40_10260</name>
</gene>
<dbReference type="OrthoDB" id="9954912at2"/>
<comment type="caution">
    <text evidence="1">The sequence shown here is derived from an EMBL/GenBank/DDBJ whole genome shotgun (WGS) entry which is preliminary data.</text>
</comment>
<protein>
    <submittedName>
        <fullName evidence="1">YtxH domain-containing protein</fullName>
    </submittedName>
</protein>
<proteinExistence type="predicted"/>